<name>A0ABZ0L6E2_9BACL</name>
<evidence type="ECO:0000256" key="6">
    <source>
        <dbReference type="ARBA" id="ARBA00022679"/>
    </source>
</evidence>
<dbReference type="SUPFAM" id="SSF55874">
    <property type="entry name" value="ATPase domain of HSP90 chaperone/DNA topoisomerase II/histidine kinase"/>
    <property type="match status" value="1"/>
</dbReference>
<dbReference type="InterPro" id="IPR003661">
    <property type="entry name" value="HisK_dim/P_dom"/>
</dbReference>
<comment type="subcellular location">
    <subcellularLocation>
        <location evidence="2">Cell membrane</location>
        <topology evidence="2">Multi-pass membrane protein</topology>
    </subcellularLocation>
</comment>
<protein>
    <recommendedName>
        <fullName evidence="3">histidine kinase</fullName>
        <ecNumber evidence="3">2.7.13.3</ecNumber>
    </recommendedName>
</protein>
<feature type="transmembrane region" description="Helical" evidence="14">
    <location>
        <begin position="6"/>
        <end position="26"/>
    </location>
</feature>
<dbReference type="EC" id="2.7.13.3" evidence="3"/>
<dbReference type="Gene3D" id="3.30.565.10">
    <property type="entry name" value="Histidine kinase-like ATPase, C-terminal domain"/>
    <property type="match status" value="1"/>
</dbReference>
<keyword evidence="13 14" id="KW-0472">Membrane</keyword>
<dbReference type="Pfam" id="PF02518">
    <property type="entry name" value="HATPase_c"/>
    <property type="match status" value="1"/>
</dbReference>
<dbReference type="PANTHER" id="PTHR45528:SF1">
    <property type="entry name" value="SENSOR HISTIDINE KINASE CPXA"/>
    <property type="match status" value="1"/>
</dbReference>
<dbReference type="InterPro" id="IPR003594">
    <property type="entry name" value="HATPase_dom"/>
</dbReference>
<evidence type="ECO:0000256" key="1">
    <source>
        <dbReference type="ARBA" id="ARBA00000085"/>
    </source>
</evidence>
<keyword evidence="7 14" id="KW-0812">Transmembrane</keyword>
<keyword evidence="8" id="KW-0547">Nucleotide-binding</keyword>
<keyword evidence="5" id="KW-0597">Phosphoprotein</keyword>
<dbReference type="InterPro" id="IPR050398">
    <property type="entry name" value="HssS/ArlS-like"/>
</dbReference>
<dbReference type="RefSeq" id="WP_317966538.1">
    <property type="nucleotide sequence ID" value="NZ_CP129118.1"/>
</dbReference>
<dbReference type="EMBL" id="CP129118">
    <property type="protein sequence ID" value="WOV86929.1"/>
    <property type="molecule type" value="Genomic_DNA"/>
</dbReference>
<gene>
    <name evidence="16" type="ORF">QWT69_13780</name>
</gene>
<evidence type="ECO:0000256" key="14">
    <source>
        <dbReference type="SAM" id="Phobius"/>
    </source>
</evidence>
<keyword evidence="6" id="KW-0808">Transferase</keyword>
<evidence type="ECO:0000256" key="4">
    <source>
        <dbReference type="ARBA" id="ARBA00022475"/>
    </source>
</evidence>
<dbReference type="PANTHER" id="PTHR45528">
    <property type="entry name" value="SENSOR HISTIDINE KINASE CPXA"/>
    <property type="match status" value="1"/>
</dbReference>
<comment type="catalytic activity">
    <reaction evidence="1">
        <text>ATP + protein L-histidine = ADP + protein N-phospho-L-histidine.</text>
        <dbReference type="EC" id="2.7.13.3"/>
    </reaction>
</comment>
<dbReference type="Pfam" id="PF00512">
    <property type="entry name" value="HisKA"/>
    <property type="match status" value="1"/>
</dbReference>
<keyword evidence="12" id="KW-0902">Two-component regulatory system</keyword>
<dbReference type="InterPro" id="IPR005467">
    <property type="entry name" value="His_kinase_dom"/>
</dbReference>
<keyword evidence="10" id="KW-0067">ATP-binding</keyword>
<dbReference type="InterPro" id="IPR036890">
    <property type="entry name" value="HATPase_C_sf"/>
</dbReference>
<accession>A0ABZ0L6E2</accession>
<sequence>MSSWLIIVILTGLLLILFASYLFLLYDIRMMTKQLEGIVGNFGTNEIVRTSTHHRALSKFAATINKLISVFKQDQRRGVARELNLKQEITNISHDFRTPLTSMKGFSELLSDSTLKESEKQEYLAVVQKKIDHLIDIVDLFYELSQLNSSDQNMSIEKVDLHQTVIDVLLSFYDEFEKKQLEVRFEESGRLPIVADQKAVSRIVANIIQNALAYSKSLVTIQLTEEGAFTRLQVTNDFASMDAAQVERIFDRTFRMDSSRSDGQLGLGLHIVRQLIGNLGGQAVAEVDGDTFTLAVSFKRWGA</sequence>
<evidence type="ECO:0000256" key="11">
    <source>
        <dbReference type="ARBA" id="ARBA00022989"/>
    </source>
</evidence>
<evidence type="ECO:0000313" key="16">
    <source>
        <dbReference type="EMBL" id="WOV86929.1"/>
    </source>
</evidence>
<dbReference type="CDD" id="cd00082">
    <property type="entry name" value="HisKA"/>
    <property type="match status" value="1"/>
</dbReference>
<dbReference type="InterPro" id="IPR036097">
    <property type="entry name" value="HisK_dim/P_sf"/>
</dbReference>
<evidence type="ECO:0000256" key="5">
    <source>
        <dbReference type="ARBA" id="ARBA00022553"/>
    </source>
</evidence>
<evidence type="ECO:0000256" key="10">
    <source>
        <dbReference type="ARBA" id="ARBA00022840"/>
    </source>
</evidence>
<dbReference type="GO" id="GO:0016301">
    <property type="term" value="F:kinase activity"/>
    <property type="evidence" value="ECO:0007669"/>
    <property type="project" value="UniProtKB-KW"/>
</dbReference>
<evidence type="ECO:0000256" key="13">
    <source>
        <dbReference type="ARBA" id="ARBA00023136"/>
    </source>
</evidence>
<evidence type="ECO:0000259" key="15">
    <source>
        <dbReference type="PROSITE" id="PS50109"/>
    </source>
</evidence>
<evidence type="ECO:0000256" key="7">
    <source>
        <dbReference type="ARBA" id="ARBA00022692"/>
    </source>
</evidence>
<dbReference type="SMART" id="SM00387">
    <property type="entry name" value="HATPase_c"/>
    <property type="match status" value="1"/>
</dbReference>
<organism evidence="16 17">
    <name type="scientific">Sporosarcina oncorhynchi</name>
    <dbReference type="NCBI Taxonomy" id="3056444"/>
    <lineage>
        <taxon>Bacteria</taxon>
        <taxon>Bacillati</taxon>
        <taxon>Bacillota</taxon>
        <taxon>Bacilli</taxon>
        <taxon>Bacillales</taxon>
        <taxon>Caryophanaceae</taxon>
        <taxon>Sporosarcina</taxon>
    </lineage>
</organism>
<keyword evidence="11 14" id="KW-1133">Transmembrane helix</keyword>
<proteinExistence type="predicted"/>
<keyword evidence="17" id="KW-1185">Reference proteome</keyword>
<evidence type="ECO:0000256" key="2">
    <source>
        <dbReference type="ARBA" id="ARBA00004651"/>
    </source>
</evidence>
<reference evidence="16 17" key="1">
    <citation type="submission" date="2023-06" db="EMBL/GenBank/DDBJ databases">
        <title>Sporosarcina sp. nov., isolated from Korean tranditional fermented seafood 'Jeotgal'.</title>
        <authorList>
            <person name="Yang A.I."/>
            <person name="Shin N.-R."/>
        </authorList>
    </citation>
    <scope>NUCLEOTIDE SEQUENCE [LARGE SCALE GENOMIC DNA]</scope>
    <source>
        <strain evidence="16 17">T2O-4</strain>
    </source>
</reference>
<dbReference type="SMART" id="SM00388">
    <property type="entry name" value="HisKA"/>
    <property type="match status" value="1"/>
</dbReference>
<evidence type="ECO:0000256" key="8">
    <source>
        <dbReference type="ARBA" id="ARBA00022741"/>
    </source>
</evidence>
<dbReference type="Proteomes" id="UP001303902">
    <property type="component" value="Chromosome"/>
</dbReference>
<dbReference type="Gene3D" id="1.10.287.130">
    <property type="match status" value="1"/>
</dbReference>
<evidence type="ECO:0000256" key="3">
    <source>
        <dbReference type="ARBA" id="ARBA00012438"/>
    </source>
</evidence>
<keyword evidence="9 16" id="KW-0418">Kinase</keyword>
<feature type="domain" description="Histidine kinase" evidence="15">
    <location>
        <begin position="91"/>
        <end position="282"/>
    </location>
</feature>
<dbReference type="PROSITE" id="PS50109">
    <property type="entry name" value="HIS_KIN"/>
    <property type="match status" value="1"/>
</dbReference>
<dbReference type="SUPFAM" id="SSF47384">
    <property type="entry name" value="Homodimeric domain of signal transducing histidine kinase"/>
    <property type="match status" value="1"/>
</dbReference>
<evidence type="ECO:0000256" key="9">
    <source>
        <dbReference type="ARBA" id="ARBA00022777"/>
    </source>
</evidence>
<evidence type="ECO:0000313" key="17">
    <source>
        <dbReference type="Proteomes" id="UP001303902"/>
    </source>
</evidence>
<keyword evidence="4" id="KW-1003">Cell membrane</keyword>
<evidence type="ECO:0000256" key="12">
    <source>
        <dbReference type="ARBA" id="ARBA00023012"/>
    </source>
</evidence>